<evidence type="ECO:0000313" key="5">
    <source>
        <dbReference type="Proteomes" id="UP000279331"/>
    </source>
</evidence>
<dbReference type="EMBL" id="UPHM01000058">
    <property type="protein sequence ID" value="VAZ94019.1"/>
    <property type="molecule type" value="Genomic_DNA"/>
</dbReference>
<reference evidence="4 5" key="1">
    <citation type="submission" date="2018-09" db="EMBL/GenBank/DDBJ databases">
        <authorList>
            <person name="Tagini F."/>
        </authorList>
    </citation>
    <scope>NUCLEOTIDE SEQUENCE [LARGE SCALE GENOMIC DNA]</scope>
    <source>
        <strain evidence="3 4">MK4</strain>
        <strain evidence="2 5">MK42</strain>
    </source>
</reference>
<feature type="compositionally biased region" description="Low complexity" evidence="1">
    <location>
        <begin position="69"/>
        <end position="91"/>
    </location>
</feature>
<gene>
    <name evidence="2" type="ORF">LAUMK42_02740</name>
    <name evidence="3" type="ORF">LAUMK4_02667</name>
</gene>
<sequence length="99" mass="10222">MSFAIARAAVPSRAPGAVPPEHRTRIRQLPIATSEDNACKRRITLEHNTIQCPSPDLGVAAQMTAVHRSGTATSGSGAGSVAATGADSTTTADEKRGQR</sequence>
<keyword evidence="4" id="KW-1185">Reference proteome</keyword>
<dbReference type="EMBL" id="UPHL01000068">
    <property type="protein sequence ID" value="VAZ83921.1"/>
    <property type="molecule type" value="Genomic_DNA"/>
</dbReference>
<protein>
    <submittedName>
        <fullName evidence="2">Uncharacterized protein</fullName>
    </submittedName>
</protein>
<accession>A0AB38UTM2</accession>
<feature type="region of interest" description="Disordered" evidence="1">
    <location>
        <begin position="1"/>
        <end position="25"/>
    </location>
</feature>
<proteinExistence type="predicted"/>
<comment type="caution">
    <text evidence="2">The sequence shown here is derived from an EMBL/GenBank/DDBJ whole genome shotgun (WGS) entry which is preliminary data.</text>
</comment>
<evidence type="ECO:0000313" key="4">
    <source>
        <dbReference type="Proteomes" id="UP000271464"/>
    </source>
</evidence>
<feature type="region of interest" description="Disordered" evidence="1">
    <location>
        <begin position="68"/>
        <end position="99"/>
    </location>
</feature>
<evidence type="ECO:0000256" key="1">
    <source>
        <dbReference type="SAM" id="MobiDB-lite"/>
    </source>
</evidence>
<name>A0AB38UTM2_9MYCO</name>
<dbReference type="Proteomes" id="UP000271464">
    <property type="component" value="Unassembled WGS sequence"/>
</dbReference>
<dbReference type="Proteomes" id="UP000279331">
    <property type="component" value="Unassembled WGS sequence"/>
</dbReference>
<dbReference type="AlphaFoldDB" id="A0AB38UTM2"/>
<evidence type="ECO:0000313" key="2">
    <source>
        <dbReference type="EMBL" id="VAZ83921.1"/>
    </source>
</evidence>
<organism evidence="2 5">
    <name type="scientific">Mycobacterium persicum</name>
    <dbReference type="NCBI Taxonomy" id="1487726"/>
    <lineage>
        <taxon>Bacteria</taxon>
        <taxon>Bacillati</taxon>
        <taxon>Actinomycetota</taxon>
        <taxon>Actinomycetes</taxon>
        <taxon>Mycobacteriales</taxon>
        <taxon>Mycobacteriaceae</taxon>
        <taxon>Mycobacterium</taxon>
    </lineage>
</organism>
<evidence type="ECO:0000313" key="3">
    <source>
        <dbReference type="EMBL" id="VAZ94019.1"/>
    </source>
</evidence>